<name>A0A9W6XQI3_9STRA</name>
<organism evidence="2 3">
    <name type="scientific">Phytophthora lilii</name>
    <dbReference type="NCBI Taxonomy" id="2077276"/>
    <lineage>
        <taxon>Eukaryota</taxon>
        <taxon>Sar</taxon>
        <taxon>Stramenopiles</taxon>
        <taxon>Oomycota</taxon>
        <taxon>Peronosporomycetes</taxon>
        <taxon>Peronosporales</taxon>
        <taxon>Peronosporaceae</taxon>
        <taxon>Phytophthora</taxon>
    </lineage>
</organism>
<accession>A0A9W6XQI3</accession>
<evidence type="ECO:0000313" key="2">
    <source>
        <dbReference type="EMBL" id="GMF43355.1"/>
    </source>
</evidence>
<dbReference type="Proteomes" id="UP001165083">
    <property type="component" value="Unassembled WGS sequence"/>
</dbReference>
<dbReference type="SUPFAM" id="SSF82771">
    <property type="entry name" value="GIY-YIG endonuclease"/>
    <property type="match status" value="1"/>
</dbReference>
<evidence type="ECO:0000259" key="1">
    <source>
        <dbReference type="SMART" id="SM00465"/>
    </source>
</evidence>
<dbReference type="Gene3D" id="3.40.1440.10">
    <property type="entry name" value="GIY-YIG endonuclease"/>
    <property type="match status" value="1"/>
</dbReference>
<sequence>MTETRTGSIYKIVCSKSNDIYVGSTFNALRTRMAQHKRSFNEGNGLAIYAAFKQHGWASLKMILIETYEVVDRRHLEMYETLWFNKLKAVNRNRPFRIIPNPKGAPKRCDIVPKSDRPKPKPKPTPIPVVRVNADEVKVPCECGGHYTIKRYRHFLAQHRLSNIHKEWINEDPKNRSYMPEATKAADKLMKKLFK</sequence>
<comment type="caution">
    <text evidence="2">The sequence shown here is derived from an EMBL/GenBank/DDBJ whole genome shotgun (WGS) entry which is preliminary data.</text>
</comment>
<dbReference type="AlphaFoldDB" id="A0A9W6XQI3"/>
<dbReference type="Pfam" id="PF01541">
    <property type="entry name" value="GIY-YIG"/>
    <property type="match status" value="1"/>
</dbReference>
<dbReference type="SMART" id="SM00465">
    <property type="entry name" value="GIYc"/>
    <property type="match status" value="1"/>
</dbReference>
<dbReference type="EMBL" id="BSXW01002662">
    <property type="protein sequence ID" value="GMF43355.1"/>
    <property type="molecule type" value="Genomic_DNA"/>
</dbReference>
<reference evidence="2" key="1">
    <citation type="submission" date="2023-04" db="EMBL/GenBank/DDBJ databases">
        <title>Phytophthora lilii NBRC 32176.</title>
        <authorList>
            <person name="Ichikawa N."/>
            <person name="Sato H."/>
            <person name="Tonouchi N."/>
        </authorList>
    </citation>
    <scope>NUCLEOTIDE SEQUENCE</scope>
    <source>
        <strain evidence="2">NBRC 32176</strain>
    </source>
</reference>
<proteinExistence type="predicted"/>
<feature type="domain" description="GIY-YIG" evidence="1">
    <location>
        <begin position="6"/>
        <end position="102"/>
    </location>
</feature>
<gene>
    <name evidence="2" type="ORF">Plil01_001686200</name>
</gene>
<dbReference type="InterPro" id="IPR000305">
    <property type="entry name" value="GIY-YIG_endonuc"/>
</dbReference>
<keyword evidence="3" id="KW-1185">Reference proteome</keyword>
<dbReference type="InterPro" id="IPR035901">
    <property type="entry name" value="GIY-YIG_endonuc_sf"/>
</dbReference>
<evidence type="ECO:0000313" key="3">
    <source>
        <dbReference type="Proteomes" id="UP001165083"/>
    </source>
</evidence>
<dbReference type="OrthoDB" id="120726at2759"/>
<protein>
    <submittedName>
        <fullName evidence="2">Unnamed protein product</fullName>
    </submittedName>
</protein>